<dbReference type="AlphaFoldDB" id="A0AAE2VWG7"/>
<protein>
    <submittedName>
        <fullName evidence="2">Helix-turn-helix domain-containing protein</fullName>
    </submittedName>
</protein>
<comment type="caution">
    <text evidence="2">The sequence shown here is derived from an EMBL/GenBank/DDBJ whole genome shotgun (WGS) entry which is preliminary data.</text>
</comment>
<organism evidence="2 3">
    <name type="scientific">Sulfitobacter geojensis</name>
    <dbReference type="NCBI Taxonomy" id="1342299"/>
    <lineage>
        <taxon>Bacteria</taxon>
        <taxon>Pseudomonadati</taxon>
        <taxon>Pseudomonadota</taxon>
        <taxon>Alphaproteobacteria</taxon>
        <taxon>Rhodobacterales</taxon>
        <taxon>Roseobacteraceae</taxon>
        <taxon>Sulfitobacter</taxon>
    </lineage>
</organism>
<proteinExistence type="predicted"/>
<evidence type="ECO:0000259" key="1">
    <source>
        <dbReference type="Pfam" id="PF20057"/>
    </source>
</evidence>
<gene>
    <name evidence="2" type="ORF">JQV55_03990</name>
</gene>
<accession>A0AAE2VWG7</accession>
<reference evidence="2 3" key="1">
    <citation type="submission" date="2021-01" db="EMBL/GenBank/DDBJ databases">
        <title>Diatom-associated Roseobacters Show Island Model of Population Structure.</title>
        <authorList>
            <person name="Qu L."/>
            <person name="Feng X."/>
            <person name="Chen Y."/>
            <person name="Li L."/>
            <person name="Wang X."/>
            <person name="Hu Z."/>
            <person name="Wang H."/>
            <person name="Luo H."/>
        </authorList>
    </citation>
    <scope>NUCLEOTIDE SEQUENCE [LARGE SCALE GENOMIC DNA]</scope>
    <source>
        <strain evidence="2 3">TR60-84</strain>
    </source>
</reference>
<name>A0AAE2VWG7_9RHOB</name>
<dbReference type="EMBL" id="JAFBRM010000001">
    <property type="protein sequence ID" value="MBM1712715.1"/>
    <property type="molecule type" value="Genomic_DNA"/>
</dbReference>
<dbReference type="RefSeq" id="WP_203241318.1">
    <property type="nucleotide sequence ID" value="NZ_JAFBRH010000001.1"/>
</dbReference>
<evidence type="ECO:0000313" key="3">
    <source>
        <dbReference type="Proteomes" id="UP000732193"/>
    </source>
</evidence>
<evidence type="ECO:0000313" key="2">
    <source>
        <dbReference type="EMBL" id="MBM1712715.1"/>
    </source>
</evidence>
<dbReference type="Proteomes" id="UP000732193">
    <property type="component" value="Unassembled WGS sequence"/>
</dbReference>
<keyword evidence="3" id="KW-1185">Reference proteome</keyword>
<dbReference type="InterPro" id="IPR045599">
    <property type="entry name" value="DUF6456"/>
</dbReference>
<dbReference type="Pfam" id="PF20057">
    <property type="entry name" value="DUF6456"/>
    <property type="match status" value="1"/>
</dbReference>
<feature type="domain" description="DUF6456" evidence="1">
    <location>
        <begin position="233"/>
        <end position="368"/>
    </location>
</feature>
<sequence length="379" mass="40130">MQQFGLSGGAGGVADFPQWVPVGALHYIAHTEIGAPIRVLARAAGCHASTVLRQIRKVEMRRDDPLVDAALRKLGAAAAPVKRQGASLCNKESATMTPPSDHAIPDDATLARESMRVLRRLCESGAVLAVAADLDKAVVVRDGPHGNNTRTAVVAASVAQAMALKDWIAPANSGRIVRYHITAAGRNALGAFLQRFGVKAAPSKGFAEESAPFQFQDAACAPVEDGSEHHRPRYPIGESPLSALARRRDKDGTPFLPDALVHAGERLREDFELAQMDSTLTQNWNDFLTAGTQSGNGMGSGTGSSAAQARARVKAALDDLGSGLSDVALRCCCYLEGLEAAEKRLGWSARSGKVVLRIALMRLKRHYDDTVGPGGPMIG</sequence>